<sequence>MTPKVVGIGEVLWDLLPGGRQMGGAPANFTFHARQLGADARPVTRVGRDALGQDILARLRELGVPTDCVELDDARPTGTVTVELGTDGEPHYTIHEGVAWDHLRGEAPGRRAVAAADAVCFGTLAQRHDDSRHAIRTLLGDVPPTALRVFDVNLRQSYFSRPVVEDSLRLANVLKLNETELPRLAELFGIEGDEPSRIEQLAQQFHLQAVAFTRGGRGSLLHRDGKWSDHPGVPVKVQDTIGAGDSFTAAMTLGLLAGWELDTINQRANEIAAHVASRAGGTPPLPESLCRPFQVAWAES</sequence>
<accession>A0A5C1AF19</accession>
<dbReference type="Proteomes" id="UP000324974">
    <property type="component" value="Chromosome"/>
</dbReference>
<dbReference type="CDD" id="cd01167">
    <property type="entry name" value="bac_FRK"/>
    <property type="match status" value="1"/>
</dbReference>
<organism evidence="4 5">
    <name type="scientific">Limnoglobus roseus</name>
    <dbReference type="NCBI Taxonomy" id="2598579"/>
    <lineage>
        <taxon>Bacteria</taxon>
        <taxon>Pseudomonadati</taxon>
        <taxon>Planctomycetota</taxon>
        <taxon>Planctomycetia</taxon>
        <taxon>Gemmatales</taxon>
        <taxon>Gemmataceae</taxon>
        <taxon>Limnoglobus</taxon>
    </lineage>
</organism>
<protein>
    <submittedName>
        <fullName evidence="4">Carbohydrate kinase</fullName>
    </submittedName>
</protein>
<keyword evidence="5" id="KW-1185">Reference proteome</keyword>
<dbReference type="PROSITE" id="PS00584">
    <property type="entry name" value="PFKB_KINASES_2"/>
    <property type="match status" value="1"/>
</dbReference>
<keyword evidence="2 4" id="KW-0418">Kinase</keyword>
<dbReference type="KEGG" id="lrs:PX52LOC_05033"/>
<dbReference type="InterPro" id="IPR011611">
    <property type="entry name" value="PfkB_dom"/>
</dbReference>
<evidence type="ECO:0000313" key="5">
    <source>
        <dbReference type="Proteomes" id="UP000324974"/>
    </source>
</evidence>
<dbReference type="AlphaFoldDB" id="A0A5C1AF19"/>
<name>A0A5C1AF19_9BACT</name>
<dbReference type="PANTHER" id="PTHR10584:SF166">
    <property type="entry name" value="RIBOKINASE"/>
    <property type="match status" value="1"/>
</dbReference>
<dbReference type="GO" id="GO:0016301">
    <property type="term" value="F:kinase activity"/>
    <property type="evidence" value="ECO:0007669"/>
    <property type="project" value="UniProtKB-KW"/>
</dbReference>
<dbReference type="SUPFAM" id="SSF53613">
    <property type="entry name" value="Ribokinase-like"/>
    <property type="match status" value="1"/>
</dbReference>
<dbReference type="Gene3D" id="3.40.1190.20">
    <property type="match status" value="1"/>
</dbReference>
<evidence type="ECO:0000313" key="4">
    <source>
        <dbReference type="EMBL" id="QEL18019.1"/>
    </source>
</evidence>
<dbReference type="PANTHER" id="PTHR10584">
    <property type="entry name" value="SUGAR KINASE"/>
    <property type="match status" value="1"/>
</dbReference>
<dbReference type="InterPro" id="IPR029056">
    <property type="entry name" value="Ribokinase-like"/>
</dbReference>
<proteinExistence type="predicted"/>
<feature type="domain" description="Carbohydrate kinase PfkB" evidence="3">
    <location>
        <begin position="21"/>
        <end position="287"/>
    </location>
</feature>
<gene>
    <name evidence="4" type="ORF">PX52LOC_05033</name>
</gene>
<keyword evidence="1" id="KW-0808">Transferase</keyword>
<dbReference type="RefSeq" id="WP_149112560.1">
    <property type="nucleotide sequence ID" value="NZ_CP042425.1"/>
</dbReference>
<evidence type="ECO:0000256" key="1">
    <source>
        <dbReference type="ARBA" id="ARBA00022679"/>
    </source>
</evidence>
<dbReference type="Pfam" id="PF00294">
    <property type="entry name" value="PfkB"/>
    <property type="match status" value="1"/>
</dbReference>
<dbReference type="EMBL" id="CP042425">
    <property type="protein sequence ID" value="QEL18019.1"/>
    <property type="molecule type" value="Genomic_DNA"/>
</dbReference>
<dbReference type="OrthoDB" id="9813569at2"/>
<dbReference type="InterPro" id="IPR002173">
    <property type="entry name" value="Carboh/pur_kinase_PfkB_CS"/>
</dbReference>
<reference evidence="5" key="1">
    <citation type="submission" date="2019-08" db="EMBL/GenBank/DDBJ databases">
        <title>Limnoglobus roseus gen. nov., sp. nov., a novel freshwater planctomycete with a giant genome from the family Gemmataceae.</title>
        <authorList>
            <person name="Kulichevskaya I.S."/>
            <person name="Naumoff D.G."/>
            <person name="Miroshnikov K."/>
            <person name="Ivanova A."/>
            <person name="Philippov D.A."/>
            <person name="Hakobyan A."/>
            <person name="Rijpstra I.C."/>
            <person name="Sinninghe Damste J.S."/>
            <person name="Liesack W."/>
            <person name="Dedysh S.N."/>
        </authorList>
    </citation>
    <scope>NUCLEOTIDE SEQUENCE [LARGE SCALE GENOMIC DNA]</scope>
    <source>
        <strain evidence="5">PX52</strain>
    </source>
</reference>
<evidence type="ECO:0000259" key="3">
    <source>
        <dbReference type="Pfam" id="PF00294"/>
    </source>
</evidence>
<evidence type="ECO:0000256" key="2">
    <source>
        <dbReference type="ARBA" id="ARBA00022777"/>
    </source>
</evidence>